<dbReference type="InterPro" id="IPR058062">
    <property type="entry name" value="SCO7613_C"/>
</dbReference>
<feature type="transmembrane region" description="Helical" evidence="2">
    <location>
        <begin position="691"/>
        <end position="708"/>
    </location>
</feature>
<feature type="transmembrane region" description="Helical" evidence="2">
    <location>
        <begin position="276"/>
        <end position="294"/>
    </location>
</feature>
<feature type="transmembrane region" description="Helical" evidence="2">
    <location>
        <begin position="306"/>
        <end position="328"/>
    </location>
</feature>
<keyword evidence="2" id="KW-1133">Transmembrane helix</keyword>
<feature type="transmembrane region" description="Helical" evidence="2">
    <location>
        <begin position="640"/>
        <end position="659"/>
    </location>
</feature>
<dbReference type="AlphaFoldDB" id="A0A1I2MBM0"/>
<dbReference type="NCBIfam" id="NF047321">
    <property type="entry name" value="SCO7613_CTERM"/>
    <property type="match status" value="1"/>
</dbReference>
<dbReference type="Proteomes" id="UP000198589">
    <property type="component" value="Unassembled WGS sequence"/>
</dbReference>
<feature type="compositionally biased region" description="Low complexity" evidence="1">
    <location>
        <begin position="110"/>
        <end position="121"/>
    </location>
</feature>
<gene>
    <name evidence="3" type="ORF">SAMN05216574_13112</name>
</gene>
<feature type="transmembrane region" description="Helical" evidence="2">
    <location>
        <begin position="228"/>
        <end position="245"/>
    </location>
</feature>
<feature type="transmembrane region" description="Helical" evidence="2">
    <location>
        <begin position="366"/>
        <end position="382"/>
    </location>
</feature>
<evidence type="ECO:0000313" key="4">
    <source>
        <dbReference type="Proteomes" id="UP000198589"/>
    </source>
</evidence>
<feature type="transmembrane region" description="Helical" evidence="2">
    <location>
        <begin position="414"/>
        <end position="432"/>
    </location>
</feature>
<dbReference type="RefSeq" id="WP_092203754.1">
    <property type="nucleotide sequence ID" value="NZ_FOND01000031.1"/>
</dbReference>
<feature type="transmembrane region" description="Helical" evidence="2">
    <location>
        <begin position="139"/>
        <end position="160"/>
    </location>
</feature>
<feature type="transmembrane region" description="Helical" evidence="2">
    <location>
        <begin position="438"/>
        <end position="459"/>
    </location>
</feature>
<feature type="transmembrane region" description="Helical" evidence="2">
    <location>
        <begin position="491"/>
        <end position="510"/>
    </location>
</feature>
<feature type="compositionally biased region" description="Pro residues" evidence="1">
    <location>
        <begin position="76"/>
        <end position="109"/>
    </location>
</feature>
<accession>A0A1I2MBM0</accession>
<feature type="transmembrane region" description="Helical" evidence="2">
    <location>
        <begin position="334"/>
        <end position="354"/>
    </location>
</feature>
<keyword evidence="2" id="KW-0472">Membrane</keyword>
<reference evidence="4" key="1">
    <citation type="submission" date="2016-10" db="EMBL/GenBank/DDBJ databases">
        <authorList>
            <person name="Varghese N."/>
            <person name="Submissions S."/>
        </authorList>
    </citation>
    <scope>NUCLEOTIDE SEQUENCE [LARGE SCALE GENOMIC DNA]</scope>
    <source>
        <strain evidence="4">DSM 46838</strain>
    </source>
</reference>
<organism evidence="3 4">
    <name type="scientific">Blastococcus tunisiensis</name>
    <dbReference type="NCBI Taxonomy" id="1798228"/>
    <lineage>
        <taxon>Bacteria</taxon>
        <taxon>Bacillati</taxon>
        <taxon>Actinomycetota</taxon>
        <taxon>Actinomycetes</taxon>
        <taxon>Geodermatophilales</taxon>
        <taxon>Geodermatophilaceae</taxon>
        <taxon>Blastococcus</taxon>
    </lineage>
</organism>
<feature type="transmembrane region" description="Helical" evidence="2">
    <location>
        <begin position="543"/>
        <end position="560"/>
    </location>
</feature>
<protein>
    <submittedName>
        <fullName evidence="3">Predicted membrane protein</fullName>
    </submittedName>
</protein>
<sequence length="726" mass="71663">MNPHGASWAPACPVCGRPAVDVGTGSCPSCGLPAVAHAALVVARIGTTLDDLVRDRDQLLATLRAAAPGAGTVRAPVPPAPAPPVQASPVPAPPPAALPPWVPPQPVRMPPSSGSAPAPGAGIPPPARRRPPHLSPQQVLLGLGALLVVAAAITFVAVAWTRFGVVFQAGLMIVVTALACGVSAWSARRGLRATEEALAAAGAALLAVDLGGARALGLFRLEDVPLRTWWAVSCAVVLVVALVLARLTRTTATWPLAALLAAQPLPFLLLTGELLTGPPGVAVALAMAAADVVASRRLRPGLAPVAIVLAGVLGAAGVLGGLATAAGADAVDSWTATAVLGLAGAGALLLDRWVRAGRPPRFPERIPAAVGGIIGVALTASLQTAGDVGSWVAVGLGPVVLVVAVLLAARTAPAAGLAAAGAALTLVHAAVLADGERYGELAVVALVATVPAVLAAIRLPVVRSPATAVAVLAPAAAALLTHAAGVLSAPVAGLLLALLAAAGFAVATLRTGRPEEWGAAASAAAAALTAGATSGSVEAWGQVGLQLGVAGVAAGAYAVVTSRRWVGVAAVADLVAATWIAVGGAGIETPEAYTLPAALGLLLVALPQLRAGASSWAAEGAAAGVALVPSALVVVAEPTALRLVLVITTAALLTVAGTLLHRQAPFVIGAVVLLVVAAGRLGPYAPLLPRWVTLGTAGLLLLVVGATYERRRQQAREAVAWVAQMR</sequence>
<feature type="transmembrane region" description="Helical" evidence="2">
    <location>
        <begin position="166"/>
        <end position="185"/>
    </location>
</feature>
<feature type="transmembrane region" description="Helical" evidence="2">
    <location>
        <begin position="388"/>
        <end position="407"/>
    </location>
</feature>
<evidence type="ECO:0000256" key="1">
    <source>
        <dbReference type="SAM" id="MobiDB-lite"/>
    </source>
</evidence>
<keyword evidence="2" id="KW-0812">Transmembrane</keyword>
<dbReference type="STRING" id="1798228.SAMN05216574_13112"/>
<feature type="transmembrane region" description="Helical" evidence="2">
    <location>
        <begin position="666"/>
        <end position="685"/>
    </location>
</feature>
<proteinExistence type="predicted"/>
<keyword evidence="4" id="KW-1185">Reference proteome</keyword>
<feature type="region of interest" description="Disordered" evidence="1">
    <location>
        <begin position="70"/>
        <end position="131"/>
    </location>
</feature>
<dbReference type="EMBL" id="FOND01000031">
    <property type="protein sequence ID" value="SFF88862.1"/>
    <property type="molecule type" value="Genomic_DNA"/>
</dbReference>
<evidence type="ECO:0000256" key="2">
    <source>
        <dbReference type="SAM" id="Phobius"/>
    </source>
</evidence>
<dbReference type="OrthoDB" id="5198838at2"/>
<name>A0A1I2MBM0_9ACTN</name>
<feature type="transmembrane region" description="Helical" evidence="2">
    <location>
        <begin position="567"/>
        <end position="587"/>
    </location>
</feature>
<evidence type="ECO:0000313" key="3">
    <source>
        <dbReference type="EMBL" id="SFF88862.1"/>
    </source>
</evidence>